<feature type="region of interest" description="Disordered" evidence="3">
    <location>
        <begin position="282"/>
        <end position="302"/>
    </location>
</feature>
<feature type="region of interest" description="Disordered" evidence="3">
    <location>
        <begin position="2117"/>
        <end position="2205"/>
    </location>
</feature>
<sequence length="2401" mass="264730">MRSLSGPAAFAMRLTTLLLGVLSLLSSSSAYTKLSDASLKSIPEPGKDFDIKTGSLLAPILTVRVAGTPGAEAVRQHFVQFFRTQLPEWKIELQNSTQPTVLGGDPVTFVNVIASRDPPWSRSGDVGRLALVAHYDSKLTPKDFIGATDSAAPCAMLLHAAKVMDAALTRKWAAMQAAGQTKSLESEKGIQLILLDGEEAFVSWTDEDSVYGARALAADWDQMMNPAMSTYHSRLSEISLFVLLDLLGSKDPDMPSYFKTTHWAYKHMAAIETRLRTLKLFKSSPNHPSKTQKLQAKGPVRQSKEPIWLHEADKPSTAYWMGGMVEDDHLPFMARGVEVLHLIPSPFPDVWHTPQDDGEHLDMDTTEDWAKLVTAFAAEWMDLEGYMNAGVVDSTTDSSDDETASSTSAESEPDEDETFPLFIVDQEEFEVVNAIVHGFTEPEPRLPLELATRADFNAANRAVQNLRTQRANEQLAWYGNNANKRYRVEKAGTRRAEPRQSKEVTDRVKQAKKDGFKVRDASSSPIDDSWVSTMDDSSFVDEPTDDKGRKKRKRSEIGSTTLLGGKTDAFKRPRNTTPRDTHATGSEQPEPSIDASGKPNRMLPLIENTVNRTLPRPLRRSNNPLTAAVKNNAVKSGVRTPAAVAGPSTGLSTPAPRPQAVAPATLLKALKNLPPTRHDDREPSEDRPLTPTMRVVNERRRALKEQKERMSGFMTGIEPPEIFPSPNTPDADHTNEKRDLRTPEELQQSFDELRKSEQIAGWGIDREREQRHREEREQQQRARQATQQAGANRDGNKQNEIEDVVDLNSDQEEEVDESQNVQKRRRSSSRDDAPPTPKRQKDGRGKEKRDADAGKKDTSKGKPFVRNSPVGTRSRSPVKVYAPPPAPPTTSHPSATPFSVVPVRPAAVVATAREKSENLRAHERLLENAGRFMTEGTPLPDIRRGITKSVTSEIRSTSRSLTGAKPQQRAVSGNGRKPVQPGPKIPGEFPVESPPESPITEKPKPPKTVTKKIVTKRLDFGTKLSKAPVQPRRVKPLPVSVDDLKKSHGDERNWPDSRKTEVLAGILSPKARVHRPTGASQRPPMPRTPWKLPYPPNTKPTNVFDRSYTDGRAPRPGGPKLFQESVFDENGTEVGRPETSSTPAVVRTVDGAGNVPYPSLPDQVDALDTSETSDTSEVVEERRLLINAIIEDEFSRMKPGGTANEIKEQWDRAGRRVYNLIGAAGDRADNAWILDLRNRMDEDLTDEQKKVRDDAIMEEEREESLRLRASAAAYRQSVNNSTHHPSRQMGITTTSGAPSAPTLGESHEDDDLDEDNEFENWNGKKRIGKKHVQANDADENPNALLQSRLNHQNMLSRDFPDVTQRRTFTQNLHMFARQLRNTGDLVPDRFLDDMANYYPAEIAALRQPGPQATGEENDEHMSVVWRVALIAEGRPAARYLRGIHFGYYDCELWDSDSEDEGDPNERLLSEEDNDLPEDDFDEGGYGRGERVYDPDIDNRGDPSPPPANPGENDGYGSDDDDNDGPPEPPPGGSKIATNSGQTDAQRTRLSTDPRRTDQHQVAPSTHTSTGQTNRTSTAPLLFGREEVPAGYGGFGSTTTAPTGRKTSITSEAARKLIEEQEKARLRQAQQKGPDGKPKKTQPTTEKRKPANGGQKRSPATGAQNVGPKVPTGPKHTRKPKSDESKELGGLTGSGGNGQMGLTSPSGTLTGPSTGGAHIDTGGIADQTGAGREGGGWNVWTPTGSGRGRDDFGRRGRGVAPVGRGRGRGHLSPAPPASLDPYAEERLQREMQRQFERAQRNQNNPYQSSTSPTTTSQPYITLQKKKQALKDMGVNLSGNDADTIERKWQNHGRPLPADTPGHSNQTEFPPSTEPIAERPVEQPTPQSNTPPGYTPARTMKDALKEAGLNYYGKDLPAIKAMYDKLLRDRDIPGRTPSTDSGARPGIPTGHLIQRQPTSSSTNRTDELPPRPGRTNTEQDFNSSEISHGSYSERLTSREEMMDYLDENRVSYDPKTANSRLSRLYQDTQRRLSQRNDRNESQGGTDHNLHGQSRPPIDQRTSGNNSTSTDRLGGSGAVAPPSMGPDEMMDYLDDQRVHYPRDSTPAVLWKIYQAVQNGGKFRKREGPPPRRKNGQSGGNPDREGSAYPAPTDTVLEDSLNAIIQGRDQRPPPTHRRNDDNDRHSRNSTPFGIDRRRRTDDDFGHGGEGMVRAITHQMVEIEVKAAEIREAGIKEVEIEEVIIRAANHEEVVGIKEVEIGEVVIRDVNHEEVATKEVEDITLTNLLTGTTQRIKSQSAILTHQVTEVDTKKAATEAEEIGVGETQADRIVEAGFKAEIAVEIPPSSTMKAIPAWTRPGQTNQDDQYWQDSNNQGGTSRARRDNSGGSASDSGATAETAKGRLDS</sequence>
<feature type="compositionally biased region" description="Basic and acidic residues" evidence="3">
    <location>
        <begin position="676"/>
        <end position="688"/>
    </location>
</feature>
<feature type="compositionally biased region" description="Low complexity" evidence="3">
    <location>
        <begin position="2381"/>
        <end position="2394"/>
    </location>
</feature>
<feature type="compositionally biased region" description="Basic and acidic residues" evidence="3">
    <location>
        <begin position="490"/>
        <end position="520"/>
    </location>
</feature>
<protein>
    <recommendedName>
        <fullName evidence="5">Peptidase M28 domain-containing protein</fullName>
    </recommendedName>
</protein>
<feature type="compositionally biased region" description="Polar residues" evidence="3">
    <location>
        <begin position="521"/>
        <end position="536"/>
    </location>
</feature>
<feature type="compositionally biased region" description="Polar residues" evidence="3">
    <location>
        <begin position="2014"/>
        <end position="2025"/>
    </location>
</feature>
<feature type="compositionally biased region" description="Acidic residues" evidence="3">
    <location>
        <begin position="1470"/>
        <end position="1482"/>
    </location>
</feature>
<evidence type="ECO:0000313" key="6">
    <source>
        <dbReference type="EMBL" id="KAE9971601.1"/>
    </source>
</evidence>
<comment type="caution">
    <text evidence="6">The sequence shown here is derived from an EMBL/GenBank/DDBJ whole genome shotgun (WGS) entry which is preliminary data.</text>
</comment>
<feature type="region of interest" description="Disordered" evidence="3">
    <location>
        <begin position="951"/>
        <end position="1106"/>
    </location>
</feature>
<feature type="compositionally biased region" description="Basic and acidic residues" evidence="3">
    <location>
        <begin position="828"/>
        <end position="860"/>
    </location>
</feature>
<reference evidence="6 7" key="1">
    <citation type="submission" date="2019-11" db="EMBL/GenBank/DDBJ databases">
        <title>Venturia inaequalis Genome Resource.</title>
        <authorList>
            <person name="Lichtner F.J."/>
        </authorList>
    </citation>
    <scope>NUCLEOTIDE SEQUENCE [LARGE SCALE GENOMIC DNA]</scope>
    <source>
        <strain evidence="6">Bline_iso_100314</strain>
    </source>
</reference>
<feature type="compositionally biased region" description="Basic and acidic residues" evidence="3">
    <location>
        <begin position="1487"/>
        <end position="1500"/>
    </location>
</feature>
<proteinExistence type="predicted"/>
<feature type="compositionally biased region" description="Acidic residues" evidence="3">
    <location>
        <begin position="1307"/>
        <end position="1318"/>
    </location>
</feature>
<dbReference type="GO" id="GO:0016603">
    <property type="term" value="F:glutaminyl-peptide cyclotransferase activity"/>
    <property type="evidence" value="ECO:0007669"/>
    <property type="project" value="InterPro"/>
</dbReference>
<dbReference type="CDD" id="cd03880">
    <property type="entry name" value="M28_QC_like"/>
    <property type="match status" value="1"/>
</dbReference>
<dbReference type="Gene3D" id="3.40.630.10">
    <property type="entry name" value="Zn peptidases"/>
    <property type="match status" value="1"/>
</dbReference>
<feature type="compositionally biased region" description="Polar residues" evidence="3">
    <location>
        <begin position="1276"/>
        <end position="1297"/>
    </location>
</feature>
<feature type="chain" id="PRO_5034962743" description="Peptidase M28 domain-containing protein" evidence="4">
    <location>
        <begin position="31"/>
        <end position="2401"/>
    </location>
</feature>
<dbReference type="InterPro" id="IPR040234">
    <property type="entry name" value="QC/QCL"/>
</dbReference>
<gene>
    <name evidence="6" type="ORF">BLS_004371</name>
</gene>
<feature type="compositionally biased region" description="Basic and acidic residues" evidence="3">
    <location>
        <begin position="1545"/>
        <end position="1558"/>
    </location>
</feature>
<feature type="region of interest" description="Disordered" evidence="3">
    <location>
        <begin position="391"/>
        <end position="417"/>
    </location>
</feature>
<feature type="region of interest" description="Disordered" evidence="3">
    <location>
        <begin position="1276"/>
        <end position="1332"/>
    </location>
</feature>
<feature type="region of interest" description="Disordered" evidence="3">
    <location>
        <begin position="1456"/>
        <end position="1899"/>
    </location>
</feature>
<evidence type="ECO:0000313" key="7">
    <source>
        <dbReference type="Proteomes" id="UP000433883"/>
    </source>
</evidence>
<feature type="compositionally biased region" description="Basic and acidic residues" evidence="3">
    <location>
        <begin position="1782"/>
        <end position="1798"/>
    </location>
</feature>
<evidence type="ECO:0000256" key="4">
    <source>
        <dbReference type="SAM" id="SignalP"/>
    </source>
</evidence>
<keyword evidence="4" id="KW-0732">Signal</keyword>
<feature type="domain" description="Peptidase M28" evidence="5">
    <location>
        <begin position="126"/>
        <end position="376"/>
    </location>
</feature>
<feature type="compositionally biased region" description="Polar residues" evidence="3">
    <location>
        <begin position="283"/>
        <end position="294"/>
    </location>
</feature>
<dbReference type="InterPro" id="IPR007484">
    <property type="entry name" value="Peptidase_M28"/>
</dbReference>
<keyword evidence="2" id="KW-0012">Acyltransferase</keyword>
<feature type="compositionally biased region" description="Polar residues" evidence="3">
    <location>
        <begin position="1559"/>
        <end position="1578"/>
    </location>
</feature>
<feature type="compositionally biased region" description="Basic and acidic residues" evidence="3">
    <location>
        <begin position="696"/>
        <end position="710"/>
    </location>
</feature>
<feature type="compositionally biased region" description="Acidic residues" evidence="3">
    <location>
        <begin position="801"/>
        <end position="817"/>
    </location>
</feature>
<dbReference type="Pfam" id="PF04389">
    <property type="entry name" value="Peptidase_M28"/>
    <property type="match status" value="1"/>
</dbReference>
<feature type="region of interest" description="Disordered" evidence="3">
    <location>
        <begin position="2007"/>
        <end position="2087"/>
    </location>
</feature>
<dbReference type="EMBL" id="WNWQ01000289">
    <property type="protein sequence ID" value="KAE9971601.1"/>
    <property type="molecule type" value="Genomic_DNA"/>
</dbReference>
<accession>A0A8H3ULQ4</accession>
<evidence type="ECO:0000256" key="1">
    <source>
        <dbReference type="ARBA" id="ARBA00022679"/>
    </source>
</evidence>
<feature type="compositionally biased region" description="Polar residues" evidence="3">
    <location>
        <begin position="1972"/>
        <end position="1992"/>
    </location>
</feature>
<feature type="region of interest" description="Disordered" evidence="3">
    <location>
        <begin position="1152"/>
        <end position="1178"/>
    </location>
</feature>
<feature type="compositionally biased region" description="Basic and acidic residues" evidence="3">
    <location>
        <begin position="2190"/>
        <end position="2202"/>
    </location>
</feature>
<feature type="region of interest" description="Disordered" evidence="3">
    <location>
        <begin position="490"/>
        <end position="600"/>
    </location>
</feature>
<feature type="compositionally biased region" description="Basic and acidic residues" evidence="3">
    <location>
        <begin position="764"/>
        <end position="780"/>
    </location>
</feature>
<feature type="compositionally biased region" description="Basic and acidic residues" evidence="3">
    <location>
        <begin position="1042"/>
        <end position="1061"/>
    </location>
</feature>
<dbReference type="PANTHER" id="PTHR12283">
    <property type="entry name" value="GLUTAMINYL-PEPTIDE CYCLOTRANSFERASE"/>
    <property type="match status" value="1"/>
</dbReference>
<feature type="region of interest" description="Disordered" evidence="3">
    <location>
        <begin position="2346"/>
        <end position="2401"/>
    </location>
</feature>
<feature type="compositionally biased region" description="Polar residues" evidence="3">
    <location>
        <begin position="1596"/>
        <end position="1610"/>
    </location>
</feature>
<feature type="compositionally biased region" description="Low complexity" evidence="3">
    <location>
        <begin position="1804"/>
        <end position="1818"/>
    </location>
</feature>
<name>A0A8H3ULQ4_VENIN</name>
<evidence type="ECO:0000259" key="5">
    <source>
        <dbReference type="Pfam" id="PF04389"/>
    </source>
</evidence>
<evidence type="ECO:0000256" key="3">
    <source>
        <dbReference type="SAM" id="MobiDB-lite"/>
    </source>
</evidence>
<feature type="compositionally biased region" description="Basic and acidic residues" evidence="3">
    <location>
        <begin position="2026"/>
        <end position="2038"/>
    </location>
</feature>
<feature type="compositionally biased region" description="Low complexity" evidence="3">
    <location>
        <begin position="1699"/>
        <end position="1715"/>
    </location>
</feature>
<feature type="compositionally biased region" description="Basic and acidic residues" evidence="3">
    <location>
        <begin position="1612"/>
        <end position="1624"/>
    </location>
</feature>
<evidence type="ECO:0000256" key="2">
    <source>
        <dbReference type="ARBA" id="ARBA00023315"/>
    </source>
</evidence>
<feature type="compositionally biased region" description="Polar residues" evidence="3">
    <location>
        <begin position="2354"/>
        <end position="2373"/>
    </location>
</feature>
<feature type="compositionally biased region" description="Basic and acidic residues" evidence="3">
    <location>
        <begin position="730"/>
        <end position="744"/>
    </location>
</feature>
<keyword evidence="1" id="KW-0808">Transferase</keyword>
<feature type="compositionally biased region" description="Basic and acidic residues" evidence="3">
    <location>
        <begin position="2173"/>
        <end position="2182"/>
    </location>
</feature>
<feature type="region of interest" description="Disordered" evidence="3">
    <location>
        <begin position="671"/>
        <end position="898"/>
    </location>
</feature>
<dbReference type="Proteomes" id="UP000433883">
    <property type="component" value="Unassembled WGS sequence"/>
</dbReference>
<feature type="compositionally biased region" description="Gly residues" evidence="3">
    <location>
        <begin position="1689"/>
        <end position="1698"/>
    </location>
</feature>
<feature type="compositionally biased region" description="Polar residues" evidence="3">
    <location>
        <begin position="1535"/>
        <end position="1544"/>
    </location>
</feature>
<feature type="compositionally biased region" description="Basic residues" evidence="3">
    <location>
        <begin position="1323"/>
        <end position="1332"/>
    </location>
</feature>
<feature type="compositionally biased region" description="Pro residues" evidence="3">
    <location>
        <begin position="1083"/>
        <end position="1098"/>
    </location>
</feature>
<dbReference type="GO" id="GO:0008270">
    <property type="term" value="F:zinc ion binding"/>
    <property type="evidence" value="ECO:0007669"/>
    <property type="project" value="TreeGrafter"/>
</dbReference>
<dbReference type="PANTHER" id="PTHR12283:SF6">
    <property type="entry name" value="GLUTAMINYL-PEPTIDE CYCLOTRANSFERASE-RELATED"/>
    <property type="match status" value="1"/>
</dbReference>
<feature type="compositionally biased region" description="Polar residues" evidence="3">
    <location>
        <begin position="2057"/>
        <end position="2068"/>
    </location>
</feature>
<dbReference type="InterPro" id="IPR037457">
    <property type="entry name" value="M28_QC"/>
</dbReference>
<feature type="signal peptide" evidence="4">
    <location>
        <begin position="1"/>
        <end position="30"/>
    </location>
</feature>
<feature type="compositionally biased region" description="Polar residues" evidence="3">
    <location>
        <begin position="951"/>
        <end position="961"/>
    </location>
</feature>
<feature type="region of interest" description="Disordered" evidence="3">
    <location>
        <begin position="1928"/>
        <end position="1993"/>
    </location>
</feature>
<organism evidence="6 7">
    <name type="scientific">Venturia inaequalis</name>
    <name type="common">Apple scab fungus</name>
    <dbReference type="NCBI Taxonomy" id="5025"/>
    <lineage>
        <taxon>Eukaryota</taxon>
        <taxon>Fungi</taxon>
        <taxon>Dikarya</taxon>
        <taxon>Ascomycota</taxon>
        <taxon>Pezizomycotina</taxon>
        <taxon>Dothideomycetes</taxon>
        <taxon>Pleosporomycetidae</taxon>
        <taxon>Venturiales</taxon>
        <taxon>Venturiaceae</taxon>
        <taxon>Venturia</taxon>
    </lineage>
</organism>
<dbReference type="SUPFAM" id="SSF53187">
    <property type="entry name" value="Zn-dependent exopeptidases"/>
    <property type="match status" value="1"/>
</dbReference>